<organism evidence="10 11">
    <name type="scientific">Exidia glandulosa HHB12029</name>
    <dbReference type="NCBI Taxonomy" id="1314781"/>
    <lineage>
        <taxon>Eukaryota</taxon>
        <taxon>Fungi</taxon>
        <taxon>Dikarya</taxon>
        <taxon>Basidiomycota</taxon>
        <taxon>Agaricomycotina</taxon>
        <taxon>Agaricomycetes</taxon>
        <taxon>Auriculariales</taxon>
        <taxon>Exidiaceae</taxon>
        <taxon>Exidia</taxon>
    </lineage>
</organism>
<evidence type="ECO:0000256" key="5">
    <source>
        <dbReference type="ARBA" id="ARBA00022856"/>
    </source>
</evidence>
<evidence type="ECO:0000256" key="6">
    <source>
        <dbReference type="ARBA" id="ARBA00022927"/>
    </source>
</evidence>
<dbReference type="InParanoid" id="A0A165CZA8"/>
<evidence type="ECO:0000256" key="7">
    <source>
        <dbReference type="ARBA" id="ARBA00022989"/>
    </source>
</evidence>
<feature type="transmembrane region" description="Helical" evidence="9">
    <location>
        <begin position="658"/>
        <end position="680"/>
    </location>
</feature>
<feature type="transmembrane region" description="Helical" evidence="9">
    <location>
        <begin position="579"/>
        <end position="600"/>
    </location>
</feature>
<keyword evidence="7 9" id="KW-1133">Transmembrane helix</keyword>
<dbReference type="InterPro" id="IPR004813">
    <property type="entry name" value="OPT"/>
</dbReference>
<dbReference type="InterPro" id="IPR004648">
    <property type="entry name" value="Oligpept_transpt"/>
</dbReference>
<evidence type="ECO:0000256" key="1">
    <source>
        <dbReference type="ARBA" id="ARBA00004141"/>
    </source>
</evidence>
<dbReference type="Proteomes" id="UP000077266">
    <property type="component" value="Unassembled WGS sequence"/>
</dbReference>
<dbReference type="OrthoDB" id="9986677at2759"/>
<evidence type="ECO:0000256" key="3">
    <source>
        <dbReference type="ARBA" id="ARBA00022448"/>
    </source>
</evidence>
<dbReference type="PANTHER" id="PTHR22601">
    <property type="entry name" value="ISP4 LIKE PROTEIN"/>
    <property type="match status" value="1"/>
</dbReference>
<feature type="transmembrane region" description="Helical" evidence="9">
    <location>
        <begin position="39"/>
        <end position="59"/>
    </location>
</feature>
<feature type="transmembrane region" description="Helical" evidence="9">
    <location>
        <begin position="107"/>
        <end position="128"/>
    </location>
</feature>
<keyword evidence="4 9" id="KW-0812">Transmembrane</keyword>
<evidence type="ECO:0000313" key="10">
    <source>
        <dbReference type="EMBL" id="KZV83488.1"/>
    </source>
</evidence>
<feature type="transmembrane region" description="Helical" evidence="9">
    <location>
        <begin position="431"/>
        <end position="451"/>
    </location>
</feature>
<dbReference type="NCBIfam" id="TIGR00727">
    <property type="entry name" value="ISP4_OPT"/>
    <property type="match status" value="1"/>
</dbReference>
<reference evidence="10 11" key="1">
    <citation type="journal article" date="2016" name="Mol. Biol. Evol.">
        <title>Comparative Genomics of Early-Diverging Mushroom-Forming Fungi Provides Insights into the Origins of Lignocellulose Decay Capabilities.</title>
        <authorList>
            <person name="Nagy L.G."/>
            <person name="Riley R."/>
            <person name="Tritt A."/>
            <person name="Adam C."/>
            <person name="Daum C."/>
            <person name="Floudas D."/>
            <person name="Sun H."/>
            <person name="Yadav J.S."/>
            <person name="Pangilinan J."/>
            <person name="Larsson K.H."/>
            <person name="Matsuura K."/>
            <person name="Barry K."/>
            <person name="Labutti K."/>
            <person name="Kuo R."/>
            <person name="Ohm R.A."/>
            <person name="Bhattacharya S.S."/>
            <person name="Shirouzu T."/>
            <person name="Yoshinaga Y."/>
            <person name="Martin F.M."/>
            <person name="Grigoriev I.V."/>
            <person name="Hibbett D.S."/>
        </authorList>
    </citation>
    <scope>NUCLEOTIDE SEQUENCE [LARGE SCALE GENOMIC DNA]</scope>
    <source>
        <strain evidence="10 11">HHB12029</strain>
    </source>
</reference>
<accession>A0A165CZA8</accession>
<keyword evidence="5" id="KW-0571">Peptide transport</keyword>
<feature type="transmembrane region" description="Helical" evidence="9">
    <location>
        <begin position="352"/>
        <end position="373"/>
    </location>
</feature>
<feature type="transmembrane region" description="Helical" evidence="9">
    <location>
        <begin position="629"/>
        <end position="646"/>
    </location>
</feature>
<feature type="transmembrane region" description="Helical" evidence="9">
    <location>
        <begin position="140"/>
        <end position="160"/>
    </location>
</feature>
<dbReference type="GO" id="GO:0035673">
    <property type="term" value="F:oligopeptide transmembrane transporter activity"/>
    <property type="evidence" value="ECO:0007669"/>
    <property type="project" value="InterPro"/>
</dbReference>
<keyword evidence="6" id="KW-0653">Protein transport</keyword>
<dbReference type="GO" id="GO:0015031">
    <property type="term" value="P:protein transport"/>
    <property type="evidence" value="ECO:0007669"/>
    <property type="project" value="UniProtKB-KW"/>
</dbReference>
<sequence length="727" mass="81911">MEDDIVQTPGEEEDSPYPEVRCAVANIDDASMPASTLRAWLIGILCSILIPGLNQFLFFRYPSVSIAQLVAQVVSFPIGRLAAAVLPHWRILGIELNPGPFSIKEHVLITVMSGVGSSSAYATDIIAVQRVFYNQSWSFSYQWMIVLSTQLIGFSLGGILRRVLVDPPSMIWPANLVFCALFNTLHSQHYTGLGNRGGISREKFFVIVLVASGLWYFVPGYLFTALSYFSWVCWIAPNNVKVNQMFGYFSGMGMSLITFDWAQISYIGSPLATPWWAEANVAVGFTVFFWVLTPILYYSNAWYGAYMPILARGIYDNTGAPYNVSRVLTEIQTFNETAYHEYSPLFLSTTFALSYGLSFAAITSTVVHTILYYRHQIWHHAGRSLRERPDIHAKLMSRYRQVPHYWYLLVFACSFAFGIVSITVWPSEMPVWAFVVALIIAAAFAVPVGMIQAITNQQIGLNVVTELIVGYALPGRPVAMMMFKTWGYITMAQSLNFASDFKLGHYMKIPPRSMFLAQIVATAVAGTTQLCVQTWMFENIKDICTGNEVFSCPSTQVFFAASAIWGTIGPERQFSYGQIYYGLSFFFLIGALAPVVPWIFTRRYPNSWWRYVNFPVVFSGTSLIPPATAVNYVPWCITGFIFQYFIRRRHFSWWAKYNYVLSAALDSGVAFASIIIFFALQYPKDGTIGQDTIGQWWGNTVYLDTLDFKNAAFKRVPEGGHFGPTSW</sequence>
<evidence type="ECO:0000313" key="11">
    <source>
        <dbReference type="Proteomes" id="UP000077266"/>
    </source>
</evidence>
<name>A0A165CZA8_EXIGL</name>
<dbReference type="EMBL" id="KV426269">
    <property type="protein sequence ID" value="KZV83488.1"/>
    <property type="molecule type" value="Genomic_DNA"/>
</dbReference>
<keyword evidence="3" id="KW-0813">Transport</keyword>
<evidence type="ECO:0000256" key="2">
    <source>
        <dbReference type="ARBA" id="ARBA00008807"/>
    </source>
</evidence>
<comment type="similarity">
    <text evidence="2">Belongs to the oligopeptide OPT transporter family.</text>
</comment>
<keyword evidence="11" id="KW-1185">Reference proteome</keyword>
<evidence type="ECO:0000256" key="8">
    <source>
        <dbReference type="ARBA" id="ARBA00023136"/>
    </source>
</evidence>
<evidence type="ECO:0000256" key="9">
    <source>
        <dbReference type="SAM" id="Phobius"/>
    </source>
</evidence>
<feature type="transmembrane region" description="Helical" evidence="9">
    <location>
        <begin position="405"/>
        <end position="425"/>
    </location>
</feature>
<dbReference type="GO" id="GO:0016020">
    <property type="term" value="C:membrane"/>
    <property type="evidence" value="ECO:0007669"/>
    <property type="project" value="UniProtKB-SubCell"/>
</dbReference>
<dbReference type="Pfam" id="PF03169">
    <property type="entry name" value="OPT"/>
    <property type="match status" value="1"/>
</dbReference>
<dbReference type="NCBIfam" id="TIGR00728">
    <property type="entry name" value="OPT_sfam"/>
    <property type="match status" value="1"/>
</dbReference>
<dbReference type="AlphaFoldDB" id="A0A165CZA8"/>
<keyword evidence="8 9" id="KW-0472">Membrane</keyword>
<comment type="subcellular location">
    <subcellularLocation>
        <location evidence="1">Membrane</location>
        <topology evidence="1">Multi-pass membrane protein</topology>
    </subcellularLocation>
</comment>
<feature type="transmembrane region" description="Helical" evidence="9">
    <location>
        <begin position="279"/>
        <end position="298"/>
    </location>
</feature>
<gene>
    <name evidence="10" type="ORF">EXIGLDRAFT_683772</name>
</gene>
<proteinExistence type="inferred from homology"/>
<protein>
    <submittedName>
        <fullName evidence="10">Small oligopeptide transporter</fullName>
    </submittedName>
</protein>
<feature type="transmembrane region" description="Helical" evidence="9">
    <location>
        <begin position="246"/>
        <end position="267"/>
    </location>
</feature>
<evidence type="ECO:0000256" key="4">
    <source>
        <dbReference type="ARBA" id="ARBA00022692"/>
    </source>
</evidence>
<dbReference type="FunCoup" id="A0A165CZA8">
    <property type="interactions" value="10"/>
</dbReference>
<feature type="transmembrane region" description="Helical" evidence="9">
    <location>
        <begin position="204"/>
        <end position="226"/>
    </location>
</feature>